<dbReference type="EMBL" id="OL884727">
    <property type="protein sequence ID" value="UOK11875.1"/>
    <property type="molecule type" value="Genomic_DNA"/>
</dbReference>
<feature type="transmembrane region" description="Helical" evidence="1">
    <location>
        <begin position="136"/>
        <end position="158"/>
    </location>
</feature>
<keyword evidence="1" id="KW-0472">Membrane</keyword>
<accession>A0A8T9JEQ7</accession>
<feature type="transmembrane region" description="Helical" evidence="1">
    <location>
        <begin position="83"/>
        <end position="104"/>
    </location>
</feature>
<reference evidence="2" key="1">
    <citation type="submission" date="2021-12" db="EMBL/GenBank/DDBJ databases">
        <authorList>
            <person name="Yang C."/>
        </authorList>
    </citation>
    <scope>NUCLEOTIDE SEQUENCE</scope>
</reference>
<keyword evidence="1" id="KW-0812">Transmembrane</keyword>
<evidence type="ECO:0000256" key="1">
    <source>
        <dbReference type="SAM" id="Phobius"/>
    </source>
</evidence>
<feature type="transmembrane region" description="Helical" evidence="1">
    <location>
        <begin position="56"/>
        <end position="77"/>
    </location>
</feature>
<feature type="transmembrane region" description="Helical" evidence="1">
    <location>
        <begin position="165"/>
        <end position="183"/>
    </location>
</feature>
<feature type="transmembrane region" description="Helical" evidence="1">
    <location>
        <begin position="111"/>
        <end position="130"/>
    </location>
</feature>
<sequence length="286" mass="32800">MGLINTLSCIFCILFSFLSLTCANTLNMWLFLELSVLSVVPCFFINYVYSNYYKGLLYYLLLSGVGSGLIFSGFLLVNEGGNLISFIGFLIKFCLFPVGFWIYIVGNSVSWVVIWLITCCSKICSPLLSVLFSQDYYFSCSNTLCGMSFLFCGLYFWFGVSNLNTLWINMSVASGCVLFLLFIYSNSFISYILLVFYFIWSSLCIYIISNLNGFYSVYSSSYIMFSLYSIPLSLSFLYKILSVFSLIYCSIPWGLIFLFFFYGLSEQYYLFKSWGFLWSTGDGNIF</sequence>
<gene>
    <name evidence="2" type="primary">nad2</name>
</gene>
<organism evidence="2">
    <name type="scientific">Capsala katsuwoni</name>
    <dbReference type="NCBI Taxonomy" id="2904576"/>
    <lineage>
        <taxon>Eukaryota</taxon>
        <taxon>Metazoa</taxon>
        <taxon>Spiralia</taxon>
        <taxon>Lophotrochozoa</taxon>
        <taxon>Platyhelminthes</taxon>
        <taxon>Monogenea</taxon>
        <taxon>Monopisthocotylea</taxon>
        <taxon>Capsalidea</taxon>
        <taxon>Capsalidae</taxon>
        <taxon>Capsala</taxon>
    </lineage>
</organism>
<feature type="transmembrane region" description="Helical" evidence="1">
    <location>
        <begin position="189"/>
        <end position="208"/>
    </location>
</feature>
<evidence type="ECO:0000313" key="2">
    <source>
        <dbReference type="EMBL" id="UOK11875.1"/>
    </source>
</evidence>
<keyword evidence="1" id="KW-1133">Transmembrane helix</keyword>
<geneLocation type="mitochondrion" evidence="2"/>
<name>A0A8T9JEQ7_9PLAT</name>
<keyword evidence="2" id="KW-0496">Mitochondrion</keyword>
<feature type="transmembrane region" description="Helical" evidence="1">
    <location>
        <begin position="215"/>
        <end position="234"/>
    </location>
</feature>
<feature type="transmembrane region" description="Helical" evidence="1">
    <location>
        <begin position="240"/>
        <end position="264"/>
    </location>
</feature>
<protein>
    <submittedName>
        <fullName evidence="2">NADH dehydrogenase subunit 2</fullName>
    </submittedName>
</protein>
<dbReference type="AlphaFoldDB" id="A0A8T9JEQ7"/>
<proteinExistence type="predicted"/>
<feature type="transmembrane region" description="Helical" evidence="1">
    <location>
        <begin position="29"/>
        <end position="49"/>
    </location>
</feature>